<dbReference type="GO" id="GO:0032259">
    <property type="term" value="P:methylation"/>
    <property type="evidence" value="ECO:0007669"/>
    <property type="project" value="UniProtKB-KW"/>
</dbReference>
<evidence type="ECO:0000313" key="11">
    <source>
        <dbReference type="Proteomes" id="UP000000383"/>
    </source>
</evidence>
<dbReference type="PIRSF" id="PIRSF023956">
    <property type="entry name" value="Thiopurine_S-methyltransferase"/>
    <property type="match status" value="1"/>
</dbReference>
<keyword evidence="11" id="KW-1185">Reference proteome</keyword>
<evidence type="ECO:0000313" key="10">
    <source>
        <dbReference type="EMBL" id="ADI28608.1"/>
    </source>
</evidence>
<evidence type="ECO:0000256" key="4">
    <source>
        <dbReference type="ARBA" id="ARBA00011905"/>
    </source>
</evidence>
<feature type="binding site" evidence="9">
    <location>
        <position position="133"/>
    </location>
    <ligand>
        <name>S-adenosyl-L-methionine</name>
        <dbReference type="ChEBI" id="CHEBI:59789"/>
    </ligand>
</feature>
<dbReference type="EMBL" id="CP002056">
    <property type="protein sequence ID" value="ADI28608.1"/>
    <property type="molecule type" value="Genomic_DNA"/>
</dbReference>
<evidence type="ECO:0000256" key="5">
    <source>
        <dbReference type="ARBA" id="ARBA00022490"/>
    </source>
</evidence>
<evidence type="ECO:0000256" key="8">
    <source>
        <dbReference type="ARBA" id="ARBA00022691"/>
    </source>
</evidence>
<dbReference type="HOGENOM" id="CLU_085515_1_0_4"/>
<dbReference type="GO" id="GO:0010038">
    <property type="term" value="P:response to metal ion"/>
    <property type="evidence" value="ECO:0007669"/>
    <property type="project" value="InterPro"/>
</dbReference>
<sequence length="223" mass="24822">MRKDMKHEFWHQKWEKNEIGFHLADANPLLVKHFSTLNLKPESSPKISPRVFLPLCGKTLDIAWLLAQGYRIAGAELSSIAIEDLFKSLNLTPTIKTLGEVTHYSAPNIDIFVGDIFKVSSTILGAVDAVYDRAALVALPVDIRKLYTAHLITLTHHAPQLLICFEYDQSLHAGPPFSISADEVKQHYQANYDLTLLGSTAVAGGLKGLCPATEHVWWLKPLK</sequence>
<evidence type="ECO:0000256" key="6">
    <source>
        <dbReference type="ARBA" id="ARBA00022603"/>
    </source>
</evidence>
<dbReference type="FunFam" id="3.40.50.150:FF:000101">
    <property type="entry name" value="Thiopurine S-methyltransferase"/>
    <property type="match status" value="1"/>
</dbReference>
<keyword evidence="7 9" id="KW-0808">Transferase</keyword>
<dbReference type="InterPro" id="IPR025835">
    <property type="entry name" value="Thiopurine_S-MeTrfase"/>
</dbReference>
<organism evidence="10 11">
    <name type="scientific">Methylotenera versatilis (strain 301)</name>
    <dbReference type="NCBI Taxonomy" id="666681"/>
    <lineage>
        <taxon>Bacteria</taxon>
        <taxon>Pseudomonadati</taxon>
        <taxon>Pseudomonadota</taxon>
        <taxon>Betaproteobacteria</taxon>
        <taxon>Nitrosomonadales</taxon>
        <taxon>Methylophilaceae</taxon>
        <taxon>Methylotenera</taxon>
    </lineage>
</organism>
<dbReference type="Pfam" id="PF05724">
    <property type="entry name" value="TPMT"/>
    <property type="match status" value="1"/>
</dbReference>
<dbReference type="InterPro" id="IPR022474">
    <property type="entry name" value="Thiopur_S-MeTfrase_Se/Te_detox"/>
</dbReference>
<dbReference type="STRING" id="666681.M301_0221"/>
<evidence type="ECO:0000256" key="9">
    <source>
        <dbReference type="HAMAP-Rule" id="MF_00812"/>
    </source>
</evidence>
<feature type="binding site" evidence="9">
    <location>
        <position position="76"/>
    </location>
    <ligand>
        <name>S-adenosyl-L-methionine</name>
        <dbReference type="ChEBI" id="CHEBI:59789"/>
    </ligand>
</feature>
<dbReference type="eggNOG" id="COG0500">
    <property type="taxonomic scope" value="Bacteria"/>
</dbReference>
<dbReference type="InterPro" id="IPR008854">
    <property type="entry name" value="TPMT"/>
</dbReference>
<comment type="similarity">
    <text evidence="3 9">Belongs to the class I-like SAM-binding methyltransferase superfamily. TPMT family.</text>
</comment>
<keyword evidence="5 9" id="KW-0963">Cytoplasm</keyword>
<dbReference type="NCBIfam" id="TIGR03840">
    <property type="entry name" value="TMPT_Se_Te"/>
    <property type="match status" value="1"/>
</dbReference>
<dbReference type="AlphaFoldDB" id="D7DKZ7"/>
<comment type="catalytic activity">
    <reaction evidence="1 9">
        <text>S-adenosyl-L-methionine + a thiopurine = S-adenosyl-L-homocysteine + a thiopurine S-methylether.</text>
        <dbReference type="EC" id="2.1.1.67"/>
    </reaction>
</comment>
<reference evidence="10 11" key="2">
    <citation type="journal article" date="2011" name="J. Bacteriol.">
        <title>Genomes of three methylotrophs from a single niche uncover genetic and metabolic divergence of Methylophilaceae.</title>
        <authorList>
            <person name="Lapidus A."/>
            <person name="Clum A."/>
            <person name="Labutti K."/>
            <person name="Kaluzhnaya M.G."/>
            <person name="Lim S."/>
            <person name="Beck D.A."/>
            <person name="Glavina Del Rio T."/>
            <person name="Nolan M."/>
            <person name="Mavromatis K."/>
            <person name="Huntemann M."/>
            <person name="Lucas S."/>
            <person name="Lidstrom M.E."/>
            <person name="Ivanova N."/>
            <person name="Chistoserdova L."/>
        </authorList>
    </citation>
    <scope>NUCLEOTIDE SEQUENCE [LARGE SCALE GENOMIC DNA]</scope>
    <source>
        <strain evidence="10 11">301</strain>
    </source>
</reference>
<comment type="subcellular location">
    <subcellularLocation>
        <location evidence="2 9">Cytoplasm</location>
    </subcellularLocation>
</comment>
<dbReference type="PANTHER" id="PTHR10259">
    <property type="entry name" value="THIOPURINE S-METHYLTRANSFERASE"/>
    <property type="match status" value="1"/>
</dbReference>
<protein>
    <recommendedName>
        <fullName evidence="4 9">Thiopurine S-methyltransferase</fullName>
        <ecNumber evidence="4 9">2.1.1.67</ecNumber>
    </recommendedName>
    <alternativeName>
        <fullName evidence="9">Thiopurine methyltransferase</fullName>
    </alternativeName>
</protein>
<evidence type="ECO:0000256" key="3">
    <source>
        <dbReference type="ARBA" id="ARBA00008145"/>
    </source>
</evidence>
<evidence type="ECO:0000256" key="1">
    <source>
        <dbReference type="ARBA" id="ARBA00000903"/>
    </source>
</evidence>
<keyword evidence="6 9" id="KW-0489">Methyltransferase</keyword>
<dbReference type="GO" id="GO:0008119">
    <property type="term" value="F:thiopurine S-methyltransferase activity"/>
    <property type="evidence" value="ECO:0007669"/>
    <property type="project" value="UniProtKB-UniRule"/>
</dbReference>
<dbReference type="HAMAP" id="MF_00812">
    <property type="entry name" value="Thiopur_methtran"/>
    <property type="match status" value="1"/>
</dbReference>
<name>D7DKZ7_METV0</name>
<dbReference type="Proteomes" id="UP000000383">
    <property type="component" value="Chromosome"/>
</dbReference>
<evidence type="ECO:0000256" key="7">
    <source>
        <dbReference type="ARBA" id="ARBA00022679"/>
    </source>
</evidence>
<dbReference type="KEGG" id="meh:M301_0221"/>
<feature type="binding site" evidence="9">
    <location>
        <position position="55"/>
    </location>
    <ligand>
        <name>S-adenosyl-L-methionine</name>
        <dbReference type="ChEBI" id="CHEBI:59789"/>
    </ligand>
</feature>
<dbReference type="PANTHER" id="PTHR10259:SF11">
    <property type="entry name" value="THIOPURINE S-METHYLTRANSFERASE"/>
    <property type="match status" value="1"/>
</dbReference>
<dbReference type="EC" id="2.1.1.67" evidence="4 9"/>
<dbReference type="SUPFAM" id="SSF53335">
    <property type="entry name" value="S-adenosyl-L-methionine-dependent methyltransferases"/>
    <property type="match status" value="1"/>
</dbReference>
<keyword evidence="8 9" id="KW-0949">S-adenosyl-L-methionine</keyword>
<proteinExistence type="inferred from homology"/>
<feature type="binding site" evidence="9">
    <location>
        <position position="14"/>
    </location>
    <ligand>
        <name>S-adenosyl-L-methionine</name>
        <dbReference type="ChEBI" id="CHEBI:59789"/>
    </ligand>
</feature>
<gene>
    <name evidence="9" type="primary">tpm</name>
    <name evidence="10" type="ordered locus">M301_0221</name>
</gene>
<dbReference type="GO" id="GO:0005737">
    <property type="term" value="C:cytoplasm"/>
    <property type="evidence" value="ECO:0007669"/>
    <property type="project" value="UniProtKB-SubCell"/>
</dbReference>
<dbReference type="PROSITE" id="PS51585">
    <property type="entry name" value="SAM_MT_TPMT"/>
    <property type="match status" value="1"/>
</dbReference>
<evidence type="ECO:0000256" key="2">
    <source>
        <dbReference type="ARBA" id="ARBA00004496"/>
    </source>
</evidence>
<accession>D7DKZ7</accession>
<dbReference type="InterPro" id="IPR029063">
    <property type="entry name" value="SAM-dependent_MTases_sf"/>
</dbReference>
<reference evidence="11" key="1">
    <citation type="submission" date="2010-05" db="EMBL/GenBank/DDBJ databases">
        <title>Complete sequence of Methylotenera sp. 301.</title>
        <authorList>
            <person name="Lucas S."/>
            <person name="Copeland A."/>
            <person name="Lapidus A."/>
            <person name="Cheng J.-F."/>
            <person name="Bruce D."/>
            <person name="Goodwin L."/>
            <person name="Pitluck S."/>
            <person name="Clum A."/>
            <person name="Land M."/>
            <person name="Hauser L."/>
            <person name="Kyrpides N."/>
            <person name="Ivanova N."/>
            <person name="Chistoservova L."/>
            <person name="Kalyuzhnaya M."/>
            <person name="Woyke T."/>
        </authorList>
    </citation>
    <scope>NUCLEOTIDE SEQUENCE [LARGE SCALE GENOMIC DNA]</scope>
    <source>
        <strain evidence="11">301</strain>
    </source>
</reference>
<dbReference type="Gene3D" id="3.40.50.150">
    <property type="entry name" value="Vaccinia Virus protein VP39"/>
    <property type="match status" value="1"/>
</dbReference>